<keyword evidence="1" id="KW-0175">Coiled coil</keyword>
<protein>
    <submittedName>
        <fullName evidence="2">Uncharacterized protein</fullName>
    </submittedName>
</protein>
<evidence type="ECO:0000313" key="3">
    <source>
        <dbReference type="Proteomes" id="UP000234323"/>
    </source>
</evidence>
<gene>
    <name evidence="2" type="ORF">RhiirA4_521496</name>
</gene>
<evidence type="ECO:0000256" key="1">
    <source>
        <dbReference type="SAM" id="Coils"/>
    </source>
</evidence>
<keyword evidence="3" id="KW-1185">Reference proteome</keyword>
<dbReference type="OrthoDB" id="2328101at2759"/>
<organism evidence="2 3">
    <name type="scientific">Rhizophagus irregularis</name>
    <dbReference type="NCBI Taxonomy" id="588596"/>
    <lineage>
        <taxon>Eukaryota</taxon>
        <taxon>Fungi</taxon>
        <taxon>Fungi incertae sedis</taxon>
        <taxon>Mucoromycota</taxon>
        <taxon>Glomeromycotina</taxon>
        <taxon>Glomeromycetes</taxon>
        <taxon>Glomerales</taxon>
        <taxon>Glomeraceae</taxon>
        <taxon>Rhizophagus</taxon>
    </lineage>
</organism>
<name>A0A2I1GK58_9GLOM</name>
<reference evidence="2 3" key="1">
    <citation type="submission" date="2015-10" db="EMBL/GenBank/DDBJ databases">
        <title>Genome analyses suggest a sexual origin of heterokaryosis in a supposedly ancient asexual fungus.</title>
        <authorList>
            <person name="Ropars J."/>
            <person name="Sedzielewska K."/>
            <person name="Noel J."/>
            <person name="Charron P."/>
            <person name="Farinelli L."/>
            <person name="Marton T."/>
            <person name="Kruger M."/>
            <person name="Pelin A."/>
            <person name="Brachmann A."/>
            <person name="Corradi N."/>
        </authorList>
    </citation>
    <scope>NUCLEOTIDE SEQUENCE [LARGE SCALE GENOMIC DNA]</scope>
    <source>
        <strain evidence="2 3">A4</strain>
    </source>
</reference>
<accession>A0A2I1GK58</accession>
<dbReference type="VEuPathDB" id="FungiDB:RhiirFUN_025164"/>
<dbReference type="VEuPathDB" id="FungiDB:RhiirA1_423603"/>
<comment type="caution">
    <text evidence="2">The sequence shown here is derived from an EMBL/GenBank/DDBJ whole genome shotgun (WGS) entry which is preliminary data.</text>
</comment>
<evidence type="ECO:0000313" key="2">
    <source>
        <dbReference type="EMBL" id="PKY46997.1"/>
    </source>
</evidence>
<dbReference type="AlphaFoldDB" id="A0A2I1GK58"/>
<dbReference type="Proteomes" id="UP000234323">
    <property type="component" value="Unassembled WGS sequence"/>
</dbReference>
<dbReference type="VEuPathDB" id="FungiDB:FUN_022853"/>
<dbReference type="EMBL" id="LLXI01000506">
    <property type="protein sequence ID" value="PKY46997.1"/>
    <property type="molecule type" value="Genomic_DNA"/>
</dbReference>
<feature type="coiled-coil region" evidence="1">
    <location>
        <begin position="9"/>
        <end position="93"/>
    </location>
</feature>
<proteinExistence type="predicted"/>
<sequence>MDIQISKKIEDLNNQYQQNKDQISHYKKEIQNWNEQMNALQLCIDHKTSLVEELEKRNENIKQQIDQYYEVVEQELTNQKNQIENQLKRVRSRREKNKYTPYY</sequence>